<name>J0NRY7_9ACTO</name>
<evidence type="ECO:0000259" key="2">
    <source>
        <dbReference type="Pfam" id="PF14410"/>
    </source>
</evidence>
<dbReference type="InterPro" id="IPR026835">
    <property type="entry name" value="YqcG_C"/>
</dbReference>
<dbReference type="AlphaFoldDB" id="J0NRY7"/>
<sequence length="149" mass="17894">MKLDPRKYATYIDREGRLVVDPKDPRPYLKMDKNRKPISRPSYRKETKEHPGTVEETWRRAQSDSPDGIVRDPATNTPIEWEIGQPRNKVWDMGHLPEQQYRTVHQQYIEQDMTPEEFREWFQDPKNYTPELYSSNRARMGENTDPEEE</sequence>
<evidence type="ECO:0000256" key="1">
    <source>
        <dbReference type="SAM" id="MobiDB-lite"/>
    </source>
</evidence>
<comment type="caution">
    <text evidence="3">The sequence shown here is derived from an EMBL/GenBank/DDBJ whole genome shotgun (WGS) entry which is preliminary data.</text>
</comment>
<feature type="region of interest" description="Disordered" evidence="1">
    <location>
        <begin position="21"/>
        <end position="79"/>
    </location>
</feature>
<dbReference type="Proteomes" id="UP000004578">
    <property type="component" value="Unassembled WGS sequence"/>
</dbReference>
<evidence type="ECO:0000313" key="4">
    <source>
        <dbReference type="Proteomes" id="UP000004578"/>
    </source>
</evidence>
<feature type="compositionally biased region" description="Basic and acidic residues" evidence="1">
    <location>
        <begin position="21"/>
        <end position="35"/>
    </location>
</feature>
<protein>
    <submittedName>
        <fullName evidence="3">HNH/ENDO VII family nuclease</fullName>
    </submittedName>
</protein>
<dbReference type="PATRIC" id="fig|1125717.3.peg.570"/>
<gene>
    <name evidence="3" type="ORF">HMPREF1317_0457</name>
</gene>
<organism evidence="3 4">
    <name type="scientific">Schaalia georgiae F0490</name>
    <dbReference type="NCBI Taxonomy" id="1125717"/>
    <lineage>
        <taxon>Bacteria</taxon>
        <taxon>Bacillati</taxon>
        <taxon>Actinomycetota</taxon>
        <taxon>Actinomycetes</taxon>
        <taxon>Actinomycetales</taxon>
        <taxon>Actinomycetaceae</taxon>
        <taxon>Schaalia</taxon>
    </lineage>
</organism>
<evidence type="ECO:0000313" key="3">
    <source>
        <dbReference type="EMBL" id="EJF47602.1"/>
    </source>
</evidence>
<dbReference type="Pfam" id="PF14410">
    <property type="entry name" value="GH-E"/>
    <property type="match status" value="1"/>
</dbReference>
<keyword evidence="4" id="KW-1185">Reference proteome</keyword>
<feature type="region of interest" description="Disordered" evidence="1">
    <location>
        <begin position="126"/>
        <end position="149"/>
    </location>
</feature>
<proteinExistence type="predicted"/>
<dbReference type="EMBL" id="AKFS01000078">
    <property type="protein sequence ID" value="EJF47602.1"/>
    <property type="molecule type" value="Genomic_DNA"/>
</dbReference>
<reference evidence="3 4" key="1">
    <citation type="submission" date="2012-05" db="EMBL/GenBank/DDBJ databases">
        <authorList>
            <person name="Harkins D.M."/>
            <person name="Madupu R."/>
            <person name="Durkin A.S."/>
            <person name="Torralba M."/>
            <person name="Methe B."/>
            <person name="Sutton G.G."/>
            <person name="Nelson K.E."/>
        </authorList>
    </citation>
    <scope>NUCLEOTIDE SEQUENCE [LARGE SCALE GENOMIC DNA]</scope>
    <source>
        <strain evidence="3 4">F0490</strain>
    </source>
</reference>
<accession>J0NRY7</accession>
<feature type="domain" description="Toxin YqcG C-terminal" evidence="2">
    <location>
        <begin position="67"/>
        <end position="140"/>
    </location>
</feature>
<feature type="compositionally biased region" description="Basic and acidic residues" evidence="1">
    <location>
        <begin position="43"/>
        <end position="62"/>
    </location>
</feature>